<evidence type="ECO:0000313" key="2">
    <source>
        <dbReference type="Proteomes" id="UP000805193"/>
    </source>
</evidence>
<reference evidence="1 2" key="1">
    <citation type="journal article" date="2020" name="Cell">
        <title>Large-Scale Comparative Analyses of Tick Genomes Elucidate Their Genetic Diversity and Vector Capacities.</title>
        <authorList>
            <consortium name="Tick Genome and Microbiome Consortium (TIGMIC)"/>
            <person name="Jia N."/>
            <person name="Wang J."/>
            <person name="Shi W."/>
            <person name="Du L."/>
            <person name="Sun Y."/>
            <person name="Zhan W."/>
            <person name="Jiang J.F."/>
            <person name="Wang Q."/>
            <person name="Zhang B."/>
            <person name="Ji P."/>
            <person name="Bell-Sakyi L."/>
            <person name="Cui X.M."/>
            <person name="Yuan T.T."/>
            <person name="Jiang B.G."/>
            <person name="Yang W.F."/>
            <person name="Lam T.T."/>
            <person name="Chang Q.C."/>
            <person name="Ding S.J."/>
            <person name="Wang X.J."/>
            <person name="Zhu J.G."/>
            <person name="Ruan X.D."/>
            <person name="Zhao L."/>
            <person name="Wei J.T."/>
            <person name="Ye R.Z."/>
            <person name="Que T.C."/>
            <person name="Du C.H."/>
            <person name="Zhou Y.H."/>
            <person name="Cheng J.X."/>
            <person name="Dai P.F."/>
            <person name="Guo W.B."/>
            <person name="Han X.H."/>
            <person name="Huang E.J."/>
            <person name="Li L.F."/>
            <person name="Wei W."/>
            <person name="Gao Y.C."/>
            <person name="Liu J.Z."/>
            <person name="Shao H.Z."/>
            <person name="Wang X."/>
            <person name="Wang C.C."/>
            <person name="Yang T.C."/>
            <person name="Huo Q.B."/>
            <person name="Li W."/>
            <person name="Chen H.Y."/>
            <person name="Chen S.E."/>
            <person name="Zhou L.G."/>
            <person name="Ni X.B."/>
            <person name="Tian J.H."/>
            <person name="Sheng Y."/>
            <person name="Liu T."/>
            <person name="Pan Y.S."/>
            <person name="Xia L.Y."/>
            <person name="Li J."/>
            <person name="Zhao F."/>
            <person name="Cao W.C."/>
        </authorList>
    </citation>
    <scope>NUCLEOTIDE SEQUENCE [LARGE SCALE GENOMIC DNA]</scope>
    <source>
        <strain evidence="1">Iper-2018</strain>
    </source>
</reference>
<protein>
    <submittedName>
        <fullName evidence="1">Uncharacterized protein</fullName>
    </submittedName>
</protein>
<sequence length="218" mass="22885">MRLSTKLEIGSAGASRRPSGRREIQGPAGALTQDNADAQSACPDLPNKEISSGMVTADVGTSTVATGEQPMHVPSQVRHADEAGVHSIGCHDQTCRKLAETMMKKERASRLMAQLAEGAVKVPCLSIKFADEPPVRRAAASIGRARQKGGGIHTCDVGTLFTDVLKKATVVGKRRPDTGGGEVAGAQIKNQAGNTSGNEVQKMLAVQDMGTTLRDESR</sequence>
<name>A0AC60NV54_IXOPE</name>
<dbReference type="EMBL" id="JABSTQ010011465">
    <property type="protein sequence ID" value="KAG0411040.1"/>
    <property type="molecule type" value="Genomic_DNA"/>
</dbReference>
<accession>A0AC60NV54</accession>
<proteinExistence type="predicted"/>
<keyword evidence="2" id="KW-1185">Reference proteome</keyword>
<evidence type="ECO:0000313" key="1">
    <source>
        <dbReference type="EMBL" id="KAG0411040.1"/>
    </source>
</evidence>
<organism evidence="1 2">
    <name type="scientific">Ixodes persulcatus</name>
    <name type="common">Taiga tick</name>
    <dbReference type="NCBI Taxonomy" id="34615"/>
    <lineage>
        <taxon>Eukaryota</taxon>
        <taxon>Metazoa</taxon>
        <taxon>Ecdysozoa</taxon>
        <taxon>Arthropoda</taxon>
        <taxon>Chelicerata</taxon>
        <taxon>Arachnida</taxon>
        <taxon>Acari</taxon>
        <taxon>Parasitiformes</taxon>
        <taxon>Ixodida</taxon>
        <taxon>Ixodoidea</taxon>
        <taxon>Ixodidae</taxon>
        <taxon>Ixodinae</taxon>
        <taxon>Ixodes</taxon>
    </lineage>
</organism>
<comment type="caution">
    <text evidence="1">The sequence shown here is derived from an EMBL/GenBank/DDBJ whole genome shotgun (WGS) entry which is preliminary data.</text>
</comment>
<dbReference type="Proteomes" id="UP000805193">
    <property type="component" value="Unassembled WGS sequence"/>
</dbReference>
<gene>
    <name evidence="1" type="ORF">HPB47_011824</name>
</gene>